<keyword evidence="10" id="KW-1185">Reference proteome</keyword>
<gene>
    <name evidence="9" type="ORF">HLB09_04645</name>
</gene>
<dbReference type="AlphaFoldDB" id="A0A849BMW5"/>
<comment type="subcellular location">
    <subcellularLocation>
        <location evidence="1 7">Cell membrane</location>
        <topology evidence="1 7">Multi-pass membrane protein</topology>
    </subcellularLocation>
</comment>
<evidence type="ECO:0000256" key="4">
    <source>
        <dbReference type="ARBA" id="ARBA00022692"/>
    </source>
</evidence>
<keyword evidence="5 7" id="KW-1133">Transmembrane helix</keyword>
<dbReference type="InterPro" id="IPR050809">
    <property type="entry name" value="UgpAE/MalFG_permease"/>
</dbReference>
<protein>
    <submittedName>
        <fullName evidence="9">Sugar ABC transporter permease</fullName>
    </submittedName>
</protein>
<dbReference type="RefSeq" id="WP_171202234.1">
    <property type="nucleotide sequence ID" value="NZ_BAAANP010000007.1"/>
</dbReference>
<name>A0A849BMW5_9ACTN</name>
<evidence type="ECO:0000256" key="3">
    <source>
        <dbReference type="ARBA" id="ARBA00022475"/>
    </source>
</evidence>
<proteinExistence type="inferred from homology"/>
<feature type="domain" description="ABC transmembrane type-1" evidence="8">
    <location>
        <begin position="63"/>
        <end position="279"/>
    </location>
</feature>
<evidence type="ECO:0000259" key="8">
    <source>
        <dbReference type="PROSITE" id="PS50928"/>
    </source>
</evidence>
<sequence length="290" mass="31937">MRRRDYALLVSPSVIVMFALLVVPLVRTVQWSFQQVRYGQPGTFIGLDNYREAFSDPRFLSAVSFTVVITVTTVTVLVLGGYVLAVLVNRLGRRTRPFVLGLLLVPYVVPGLVGGTMFSWLFNDNFGGVVNQVIRALGLPQVLWFTETWANRGLVGASVIWFLLPFAMLVMLAGLQGVPTELLESARMDGAGTLRTHWSVIAPSIRGVIGFVALICIMDVLRLFDQLIPLSPQAVQIGNESLVLYIYNQAFLDGGQRLGLGSAMNVLLIVLIVIMLLPFIRDTAREGRNA</sequence>
<evidence type="ECO:0000313" key="9">
    <source>
        <dbReference type="EMBL" id="NNH22387.1"/>
    </source>
</evidence>
<organism evidence="9 10">
    <name type="scientific">Pseudokineococcus marinus</name>
    <dbReference type="NCBI Taxonomy" id="351215"/>
    <lineage>
        <taxon>Bacteria</taxon>
        <taxon>Bacillati</taxon>
        <taxon>Actinomycetota</taxon>
        <taxon>Actinomycetes</taxon>
        <taxon>Kineosporiales</taxon>
        <taxon>Kineosporiaceae</taxon>
        <taxon>Pseudokineococcus</taxon>
    </lineage>
</organism>
<keyword evidence="3" id="KW-1003">Cell membrane</keyword>
<evidence type="ECO:0000256" key="7">
    <source>
        <dbReference type="RuleBase" id="RU363032"/>
    </source>
</evidence>
<dbReference type="GO" id="GO:0055085">
    <property type="term" value="P:transmembrane transport"/>
    <property type="evidence" value="ECO:0007669"/>
    <property type="project" value="InterPro"/>
</dbReference>
<dbReference type="PANTHER" id="PTHR43227">
    <property type="entry name" value="BLL4140 PROTEIN"/>
    <property type="match status" value="1"/>
</dbReference>
<dbReference type="CDD" id="cd06261">
    <property type="entry name" value="TM_PBP2"/>
    <property type="match status" value="1"/>
</dbReference>
<keyword evidence="2 7" id="KW-0813">Transport</keyword>
<dbReference type="EMBL" id="JABEMA010000038">
    <property type="protein sequence ID" value="NNH22387.1"/>
    <property type="molecule type" value="Genomic_DNA"/>
</dbReference>
<keyword evidence="6 7" id="KW-0472">Membrane</keyword>
<dbReference type="InterPro" id="IPR035906">
    <property type="entry name" value="MetI-like_sf"/>
</dbReference>
<keyword evidence="4 7" id="KW-0812">Transmembrane</keyword>
<feature type="transmembrane region" description="Helical" evidence="7">
    <location>
        <begin position="99"/>
        <end position="122"/>
    </location>
</feature>
<evidence type="ECO:0000256" key="6">
    <source>
        <dbReference type="ARBA" id="ARBA00023136"/>
    </source>
</evidence>
<evidence type="ECO:0000256" key="1">
    <source>
        <dbReference type="ARBA" id="ARBA00004651"/>
    </source>
</evidence>
<comment type="caution">
    <text evidence="9">The sequence shown here is derived from an EMBL/GenBank/DDBJ whole genome shotgun (WGS) entry which is preliminary data.</text>
</comment>
<feature type="transmembrane region" description="Helical" evidence="7">
    <location>
        <begin position="7"/>
        <end position="26"/>
    </location>
</feature>
<feature type="transmembrane region" description="Helical" evidence="7">
    <location>
        <begin position="258"/>
        <end position="280"/>
    </location>
</feature>
<accession>A0A849BMW5</accession>
<comment type="similarity">
    <text evidence="7">Belongs to the binding-protein-dependent transport system permease family.</text>
</comment>
<feature type="transmembrane region" description="Helical" evidence="7">
    <location>
        <begin position="196"/>
        <end position="221"/>
    </location>
</feature>
<dbReference type="GO" id="GO:0005886">
    <property type="term" value="C:plasma membrane"/>
    <property type="evidence" value="ECO:0007669"/>
    <property type="project" value="UniProtKB-SubCell"/>
</dbReference>
<dbReference type="PANTHER" id="PTHR43227:SF8">
    <property type="entry name" value="DIACETYLCHITOBIOSE UPTAKE SYSTEM PERMEASE PROTEIN DASB"/>
    <property type="match status" value="1"/>
</dbReference>
<dbReference type="SUPFAM" id="SSF161098">
    <property type="entry name" value="MetI-like"/>
    <property type="match status" value="1"/>
</dbReference>
<feature type="transmembrane region" description="Helical" evidence="7">
    <location>
        <begin position="154"/>
        <end position="175"/>
    </location>
</feature>
<dbReference type="InterPro" id="IPR000515">
    <property type="entry name" value="MetI-like"/>
</dbReference>
<dbReference type="PROSITE" id="PS50928">
    <property type="entry name" value="ABC_TM1"/>
    <property type="match status" value="1"/>
</dbReference>
<evidence type="ECO:0000313" key="10">
    <source>
        <dbReference type="Proteomes" id="UP000555552"/>
    </source>
</evidence>
<dbReference type="Proteomes" id="UP000555552">
    <property type="component" value="Unassembled WGS sequence"/>
</dbReference>
<dbReference type="Gene3D" id="1.10.3720.10">
    <property type="entry name" value="MetI-like"/>
    <property type="match status" value="1"/>
</dbReference>
<evidence type="ECO:0000256" key="5">
    <source>
        <dbReference type="ARBA" id="ARBA00022989"/>
    </source>
</evidence>
<evidence type="ECO:0000256" key="2">
    <source>
        <dbReference type="ARBA" id="ARBA00022448"/>
    </source>
</evidence>
<feature type="transmembrane region" description="Helical" evidence="7">
    <location>
        <begin position="59"/>
        <end position="87"/>
    </location>
</feature>
<reference evidence="9 10" key="1">
    <citation type="submission" date="2020-05" db="EMBL/GenBank/DDBJ databases">
        <title>MicrobeNet Type strains.</title>
        <authorList>
            <person name="Nicholson A.C."/>
        </authorList>
    </citation>
    <scope>NUCLEOTIDE SEQUENCE [LARGE SCALE GENOMIC DNA]</scope>
    <source>
        <strain evidence="9 10">JCM 14547</strain>
    </source>
</reference>
<dbReference type="Pfam" id="PF00528">
    <property type="entry name" value="BPD_transp_1"/>
    <property type="match status" value="1"/>
</dbReference>